<feature type="compositionally biased region" description="Low complexity" evidence="1">
    <location>
        <begin position="201"/>
        <end position="221"/>
    </location>
</feature>
<comment type="caution">
    <text evidence="2">The sequence shown here is derived from an EMBL/GenBank/DDBJ whole genome shotgun (WGS) entry which is preliminary data.</text>
</comment>
<feature type="region of interest" description="Disordered" evidence="1">
    <location>
        <begin position="233"/>
        <end position="295"/>
    </location>
</feature>
<keyword evidence="3" id="KW-1185">Reference proteome</keyword>
<evidence type="ECO:0000256" key="1">
    <source>
        <dbReference type="SAM" id="MobiDB-lite"/>
    </source>
</evidence>
<dbReference type="Proteomes" id="UP001189429">
    <property type="component" value="Unassembled WGS sequence"/>
</dbReference>
<proteinExistence type="predicted"/>
<evidence type="ECO:0000313" key="2">
    <source>
        <dbReference type="EMBL" id="CAK0871586.1"/>
    </source>
</evidence>
<organism evidence="2 3">
    <name type="scientific">Prorocentrum cordatum</name>
    <dbReference type="NCBI Taxonomy" id="2364126"/>
    <lineage>
        <taxon>Eukaryota</taxon>
        <taxon>Sar</taxon>
        <taxon>Alveolata</taxon>
        <taxon>Dinophyceae</taxon>
        <taxon>Prorocentrales</taxon>
        <taxon>Prorocentraceae</taxon>
        <taxon>Prorocentrum</taxon>
    </lineage>
</organism>
<feature type="region of interest" description="Disordered" evidence="1">
    <location>
        <begin position="30"/>
        <end position="69"/>
    </location>
</feature>
<feature type="region of interest" description="Disordered" evidence="1">
    <location>
        <begin position="185"/>
        <end position="221"/>
    </location>
</feature>
<reference evidence="2" key="1">
    <citation type="submission" date="2023-10" db="EMBL/GenBank/DDBJ databases">
        <authorList>
            <person name="Chen Y."/>
            <person name="Shah S."/>
            <person name="Dougan E. K."/>
            <person name="Thang M."/>
            <person name="Chan C."/>
        </authorList>
    </citation>
    <scope>NUCLEOTIDE SEQUENCE [LARGE SCALE GENOMIC DNA]</scope>
</reference>
<feature type="compositionally biased region" description="Acidic residues" evidence="1">
    <location>
        <begin position="189"/>
        <end position="200"/>
    </location>
</feature>
<name>A0ABN9VEN9_9DINO</name>
<gene>
    <name evidence="2" type="ORF">PCOR1329_LOCUS57369</name>
</gene>
<dbReference type="EMBL" id="CAUYUJ010017085">
    <property type="protein sequence ID" value="CAK0871586.1"/>
    <property type="molecule type" value="Genomic_DNA"/>
</dbReference>
<sequence>MGQMGCTGSSRSAPGHHSWQTELAFTDVIASSGSLPQGKTPRRAQRTRSAYSAEPARGKHGSADPCPRRHSCPAVATEDVRFCAWHLEHATLRGLLQSHSGPLCVVVEPGSCTPFSISEAGAVSMPSIPEEGALAWCADRSFETRRECRRELAKIWRQHSPGETVDLPPLGDAIGKAEWRQALHTEAQAPEEEEEEEEAAEACQQARRSTSASSTESSRQRSLLCRARQLLPGATAEARGRSAAKPCRRRVLPAEPAGQALGERRGPRGTRCSQGALRREGARGGGQPERGRKPR</sequence>
<protein>
    <submittedName>
        <fullName evidence="2">Uncharacterized protein</fullName>
    </submittedName>
</protein>
<evidence type="ECO:0000313" key="3">
    <source>
        <dbReference type="Proteomes" id="UP001189429"/>
    </source>
</evidence>
<accession>A0ABN9VEN9</accession>